<dbReference type="RefSeq" id="XP_014681090.1">
    <property type="nucleotide sequence ID" value="XM_014825604.1"/>
</dbReference>
<organism evidence="3 4">
    <name type="scientific">Priapulus caudatus</name>
    <name type="common">Priapulid worm</name>
    <dbReference type="NCBI Taxonomy" id="37621"/>
    <lineage>
        <taxon>Eukaryota</taxon>
        <taxon>Metazoa</taxon>
        <taxon>Ecdysozoa</taxon>
        <taxon>Scalidophora</taxon>
        <taxon>Priapulida</taxon>
        <taxon>Priapulimorpha</taxon>
        <taxon>Priapulimorphida</taxon>
        <taxon>Priapulidae</taxon>
        <taxon>Priapulus</taxon>
    </lineage>
</organism>
<accession>A0ABM1F9G9</accession>
<dbReference type="PANTHER" id="PTHR43615:SF1">
    <property type="entry name" value="PPDK_N DOMAIN-CONTAINING PROTEIN"/>
    <property type="match status" value="1"/>
</dbReference>
<dbReference type="PANTHER" id="PTHR43615">
    <property type="entry name" value="PHOSPHOENOLPYRUVATE SYNTHASE-RELATED"/>
    <property type="match status" value="1"/>
</dbReference>
<feature type="domain" description="Pyruvate phosphate dikinase AMP/ATP-binding" evidence="2">
    <location>
        <begin position="11"/>
        <end position="282"/>
    </location>
</feature>
<dbReference type="Gene3D" id="3.30.470.20">
    <property type="entry name" value="ATP-grasp fold, B domain"/>
    <property type="match status" value="1"/>
</dbReference>
<dbReference type="InterPro" id="IPR013815">
    <property type="entry name" value="ATP_grasp_subdomain_1"/>
</dbReference>
<dbReference type="InterPro" id="IPR051549">
    <property type="entry name" value="PEP_Utilizing_Enz"/>
</dbReference>
<dbReference type="GeneID" id="106820986"/>
<reference evidence="4" key="1">
    <citation type="submission" date="2025-08" db="UniProtKB">
        <authorList>
            <consortium name="RefSeq"/>
        </authorList>
    </citation>
    <scope>IDENTIFICATION</scope>
</reference>
<evidence type="ECO:0000259" key="2">
    <source>
        <dbReference type="Pfam" id="PF01326"/>
    </source>
</evidence>
<protein>
    <submittedName>
        <fullName evidence="4">Uncharacterized protein LOC106820986</fullName>
    </submittedName>
</protein>
<evidence type="ECO:0000313" key="3">
    <source>
        <dbReference type="Proteomes" id="UP000695022"/>
    </source>
</evidence>
<dbReference type="InterPro" id="IPR002192">
    <property type="entry name" value="PPDK_AMP/ATP-bd"/>
</dbReference>
<dbReference type="Proteomes" id="UP000695022">
    <property type="component" value="Unplaced"/>
</dbReference>
<dbReference type="Pfam" id="PF01326">
    <property type="entry name" value="PPDK_N"/>
    <property type="match status" value="1"/>
</dbReference>
<evidence type="ECO:0000256" key="1">
    <source>
        <dbReference type="ARBA" id="ARBA00007837"/>
    </source>
</evidence>
<evidence type="ECO:0000313" key="4">
    <source>
        <dbReference type="RefSeq" id="XP_014681090.1"/>
    </source>
</evidence>
<sequence>MLSTFWLTANKDIRRRTFSSLREGTLQRKRNKRAVTRIRTKFMGARLCTSVRSELLSAIQKQFGDHWREKLFAVRSSGVGEDGAEASYAGVLETYLAMKGEDKICDAVIKCWASLYSYNAVQYRRENGQPLDIDIAVVVQEMVLPDAAGVLFTHDSISGSPGSMSINVTYGLGEGVVSGISEPDTFTLNRTFYNKISIKEKCIGRKETRVSASSVGGTVDETVGADDGQKSSLSDELILQLGEIGILVEKSFSDARDIEFAVKDGQIYLLQARPITSLNIENDFEIGHELDTGVLTDHDLFTTGNTGEIIPRSATPLTMSQLWHIDLGSQWSETKISSRQTKCVELDFGIFSGNIMINMYNLGYRANRYTSFNSTEDRKALMEMAIFGKTVYPELVDSIERRFSSARKSILQKLKADVNSFYLAFRKTRSTSKLAVKYVEALELDLSVDKAETLYAAIDQIYRACYVVWRVTISGTPFGSGGSLKPILIRALITNGRHVGIWHV</sequence>
<gene>
    <name evidence="4" type="primary">LOC106820986</name>
</gene>
<name>A0ABM1F9G9_PRICU</name>
<comment type="similarity">
    <text evidence="1">Belongs to the PEP-utilizing enzyme family.</text>
</comment>
<proteinExistence type="inferred from homology"/>
<dbReference type="SUPFAM" id="SSF56059">
    <property type="entry name" value="Glutathione synthetase ATP-binding domain-like"/>
    <property type="match status" value="1"/>
</dbReference>
<dbReference type="Gene3D" id="3.30.1490.20">
    <property type="entry name" value="ATP-grasp fold, A domain"/>
    <property type="match status" value="1"/>
</dbReference>
<keyword evidence="3" id="KW-1185">Reference proteome</keyword>